<evidence type="ECO:0008006" key="4">
    <source>
        <dbReference type="Google" id="ProtNLM"/>
    </source>
</evidence>
<evidence type="ECO:0000313" key="2">
    <source>
        <dbReference type="EMBL" id="KAF1923952.1"/>
    </source>
</evidence>
<dbReference type="AlphaFoldDB" id="A0A6A5R897"/>
<dbReference type="OrthoDB" id="3796409at2759"/>
<protein>
    <recommendedName>
        <fullName evidence="4">Tachykinin family protein</fullName>
    </recommendedName>
</protein>
<feature type="compositionally biased region" description="Polar residues" evidence="1">
    <location>
        <begin position="13"/>
        <end position="26"/>
    </location>
</feature>
<feature type="region of interest" description="Disordered" evidence="1">
    <location>
        <begin position="1"/>
        <end position="28"/>
    </location>
</feature>
<organism evidence="2 3">
    <name type="scientific">Didymella exigua CBS 183.55</name>
    <dbReference type="NCBI Taxonomy" id="1150837"/>
    <lineage>
        <taxon>Eukaryota</taxon>
        <taxon>Fungi</taxon>
        <taxon>Dikarya</taxon>
        <taxon>Ascomycota</taxon>
        <taxon>Pezizomycotina</taxon>
        <taxon>Dothideomycetes</taxon>
        <taxon>Pleosporomycetidae</taxon>
        <taxon>Pleosporales</taxon>
        <taxon>Pleosporineae</taxon>
        <taxon>Didymellaceae</taxon>
        <taxon>Didymella</taxon>
    </lineage>
</organism>
<dbReference type="GeneID" id="54346761"/>
<dbReference type="PANTHER" id="PTHR37540">
    <property type="entry name" value="TRANSCRIPTION FACTOR (ACR-2), PUTATIVE-RELATED-RELATED"/>
    <property type="match status" value="1"/>
</dbReference>
<name>A0A6A5R897_9PLEO</name>
<dbReference type="PANTHER" id="PTHR37540:SF5">
    <property type="entry name" value="TRANSCRIPTION FACTOR DOMAIN-CONTAINING PROTEIN"/>
    <property type="match status" value="1"/>
</dbReference>
<accession>A0A6A5R897</accession>
<keyword evidence="3" id="KW-1185">Reference proteome</keyword>
<dbReference type="Proteomes" id="UP000800082">
    <property type="component" value="Unassembled WGS sequence"/>
</dbReference>
<evidence type="ECO:0000313" key="3">
    <source>
        <dbReference type="Proteomes" id="UP000800082"/>
    </source>
</evidence>
<proteinExistence type="predicted"/>
<sequence length="578" mass="64565">MPPSPDPEPPGFSTLSFGSTTGQIPASQRKENKCRKFFQQMQPTFSIDVPTTTFTRLEFLDNFDPAKDIVVRKKAREWVNKNREVSNLAGKATSKSRLKNAALKLDEEDQSKQLVRRKSAPQTLVIACPKAVGASSVDPFGILPNIGRDFDHIIKYFLSANCPEEVPCSDDKYADKSKHALIPFQHENTILGNMAKSELTFTLWLYATVIIRDGLSGNFHTEEVYWFYNRSLKTMQDTLQRETAAGNYTDHLINAVACITAAAVFSGMFDTAIVHRDALIRLLTLRGDGDVRVGCQSTSYFTRKASQWSEILVAAQLAETPKLPHQTQGLSRLPVPEAVILTTDALTVTTLSSLPQVSEAIVEVIRYLHQIAVSFASPPPDIKIDDYIIQPMYDAQHALLRILAAQKLPDNGFTDVEVLLAEAFQLYFWTGTRDLSPQTKLCELFVSRVMKALLPLLLEASTELSFTAGYQMAAAAGAKDNSAQKGPEAKDHFYRFLRHTREANNAITWALALGTLVTAPLLAPEHHWFKDHFQLQLRAMALHQDQSRWLAFLGLFPTTDGFSNPCIDLKIAWREYGV</sequence>
<reference evidence="2" key="1">
    <citation type="journal article" date="2020" name="Stud. Mycol.">
        <title>101 Dothideomycetes genomes: a test case for predicting lifestyles and emergence of pathogens.</title>
        <authorList>
            <person name="Haridas S."/>
            <person name="Albert R."/>
            <person name="Binder M."/>
            <person name="Bloem J."/>
            <person name="Labutti K."/>
            <person name="Salamov A."/>
            <person name="Andreopoulos B."/>
            <person name="Baker S."/>
            <person name="Barry K."/>
            <person name="Bills G."/>
            <person name="Bluhm B."/>
            <person name="Cannon C."/>
            <person name="Castanera R."/>
            <person name="Culley D."/>
            <person name="Daum C."/>
            <person name="Ezra D."/>
            <person name="Gonzalez J."/>
            <person name="Henrissat B."/>
            <person name="Kuo A."/>
            <person name="Liang C."/>
            <person name="Lipzen A."/>
            <person name="Lutzoni F."/>
            <person name="Magnuson J."/>
            <person name="Mondo S."/>
            <person name="Nolan M."/>
            <person name="Ohm R."/>
            <person name="Pangilinan J."/>
            <person name="Park H.-J."/>
            <person name="Ramirez L."/>
            <person name="Alfaro M."/>
            <person name="Sun H."/>
            <person name="Tritt A."/>
            <person name="Yoshinaga Y."/>
            <person name="Zwiers L.-H."/>
            <person name="Turgeon B."/>
            <person name="Goodwin S."/>
            <person name="Spatafora J."/>
            <person name="Crous P."/>
            <person name="Grigoriev I."/>
        </authorList>
    </citation>
    <scope>NUCLEOTIDE SEQUENCE</scope>
    <source>
        <strain evidence="2">CBS 183.55</strain>
    </source>
</reference>
<dbReference type="RefSeq" id="XP_033444205.1">
    <property type="nucleotide sequence ID" value="XM_033589114.1"/>
</dbReference>
<dbReference type="EMBL" id="ML978999">
    <property type="protein sequence ID" value="KAF1923952.1"/>
    <property type="molecule type" value="Genomic_DNA"/>
</dbReference>
<gene>
    <name evidence="2" type="ORF">M421DRAFT_302188</name>
</gene>
<feature type="compositionally biased region" description="Pro residues" evidence="1">
    <location>
        <begin position="1"/>
        <end position="10"/>
    </location>
</feature>
<evidence type="ECO:0000256" key="1">
    <source>
        <dbReference type="SAM" id="MobiDB-lite"/>
    </source>
</evidence>